<feature type="compositionally biased region" description="Basic residues" evidence="1">
    <location>
        <begin position="478"/>
        <end position="501"/>
    </location>
</feature>
<name>A0ABQ9HDN7_9NEOP</name>
<dbReference type="Proteomes" id="UP001159363">
    <property type="component" value="Chromosome 4"/>
</dbReference>
<evidence type="ECO:0000313" key="2">
    <source>
        <dbReference type="EMBL" id="KAJ8882352.1"/>
    </source>
</evidence>
<evidence type="ECO:0000313" key="3">
    <source>
        <dbReference type="Proteomes" id="UP001159363"/>
    </source>
</evidence>
<organism evidence="2 3">
    <name type="scientific">Dryococelus australis</name>
    <dbReference type="NCBI Taxonomy" id="614101"/>
    <lineage>
        <taxon>Eukaryota</taxon>
        <taxon>Metazoa</taxon>
        <taxon>Ecdysozoa</taxon>
        <taxon>Arthropoda</taxon>
        <taxon>Hexapoda</taxon>
        <taxon>Insecta</taxon>
        <taxon>Pterygota</taxon>
        <taxon>Neoptera</taxon>
        <taxon>Polyneoptera</taxon>
        <taxon>Phasmatodea</taxon>
        <taxon>Verophasmatodea</taxon>
        <taxon>Anareolatae</taxon>
        <taxon>Phasmatidae</taxon>
        <taxon>Eurycanthinae</taxon>
        <taxon>Dryococelus</taxon>
    </lineage>
</organism>
<reference evidence="2 3" key="1">
    <citation type="submission" date="2023-02" db="EMBL/GenBank/DDBJ databases">
        <title>LHISI_Scaffold_Assembly.</title>
        <authorList>
            <person name="Stuart O.P."/>
            <person name="Cleave R."/>
            <person name="Magrath M.J.L."/>
            <person name="Mikheyev A.S."/>
        </authorList>
    </citation>
    <scope>NUCLEOTIDE SEQUENCE [LARGE SCALE GENOMIC DNA]</scope>
    <source>
        <strain evidence="2">Daus_M_001</strain>
        <tissue evidence="2">Leg muscle</tissue>
    </source>
</reference>
<gene>
    <name evidence="2" type="ORF">PR048_014154</name>
</gene>
<proteinExistence type="predicted"/>
<feature type="region of interest" description="Disordered" evidence="1">
    <location>
        <begin position="476"/>
        <end position="514"/>
    </location>
</feature>
<dbReference type="EMBL" id="JARBHB010000005">
    <property type="protein sequence ID" value="KAJ8882352.1"/>
    <property type="molecule type" value="Genomic_DNA"/>
</dbReference>
<comment type="caution">
    <text evidence="2">The sequence shown here is derived from an EMBL/GenBank/DDBJ whole genome shotgun (WGS) entry which is preliminary data.</text>
</comment>
<keyword evidence="3" id="KW-1185">Reference proteome</keyword>
<evidence type="ECO:0000256" key="1">
    <source>
        <dbReference type="SAM" id="MobiDB-lite"/>
    </source>
</evidence>
<sequence length="843" mass="94244">MRVKREIRFAAAQFPRVAVCMGYSVSSVGRIKESTSQRNSCNLFVAFPNCSLSKDGGFNIHAFLGLEEKTDVVFVGDILASIPVDVLTCKCFGEQVVLKSFRGKTGGLVMGVEYQGIGTIHKYMETKRLGGSFYMGVLVLIDCSRLRNSSRTPQQNGVTGQMNVGTVFANQRLLTYNCKPAVCSEACNGNASSIWRIFCSNVERDLANQVQPSTHNKVLIMTAPVKEQAPAVYTELSSLAWPSADQSSVTCSLDSAIVCTNMQISTAHWLSAVTVEGDDWASLFQEASNSVWSRHQKYSLDREQPTLSFVAVFVRRRFHIPPGHSEFDYIGTARDLTAESKHVSAGMQGRGKWEIPENIRRPAGWSGTSPTCEKLGETPPVIKHSSPRWEATPLWLHTCKFRVVLYLKHLYVLPLEHSLRGTLRRTLLQTKCVREARRNDLCWCCTRVKGWEKRRRGRGGRAARPKARPALCTERTHTHTHTHTRTHTGHCRGGWRGKNRQLSKSTEGEARRAVARAGRPNIDTFHGRLSRQTNQRTSPRDNHHVSLAINFVCTPDKTGEHEEIPRENLPLGRTRMMMMMMMTDICLGQHQLGSPLVDDRPIINAVMYRLLSGVARTNRAMVSVRYWSQPVRKSSRGKICLCISYLKSESKLFITGRGGGEENLILDSREELRGRTVYKLGSENFANLFQDKIDVKHVYTEVAFAIGSQFIIHALDDSEPIADLQGNYYSLNVTQLTDMCVKATLLRAAVAERLDCSPPTKANLQPGYSRIFASVPGPPLIRQCLQVPGHWTSAHPAMPAELSSKHSGFYESFMSCVLGSNRRNSSVVAFSDTFQVQILSKEK</sequence>
<protein>
    <submittedName>
        <fullName evidence="2">Uncharacterized protein</fullName>
    </submittedName>
</protein>
<accession>A0ABQ9HDN7</accession>